<dbReference type="PANTHER" id="PTHR48111">
    <property type="entry name" value="REGULATOR OF RPOS"/>
    <property type="match status" value="1"/>
</dbReference>
<dbReference type="Pfam" id="PF00486">
    <property type="entry name" value="Trans_reg_C"/>
    <property type="match status" value="1"/>
</dbReference>
<evidence type="ECO:0000256" key="5">
    <source>
        <dbReference type="ARBA" id="ARBA00023163"/>
    </source>
</evidence>
<feature type="domain" description="Response regulatory" evidence="8">
    <location>
        <begin position="25"/>
        <end position="138"/>
    </location>
</feature>
<dbReference type="PROSITE" id="PS51755">
    <property type="entry name" value="OMPR_PHOB"/>
    <property type="match status" value="1"/>
</dbReference>
<keyword evidence="5" id="KW-0804">Transcription</keyword>
<dbReference type="SMART" id="SM00862">
    <property type="entry name" value="Trans_reg_C"/>
    <property type="match status" value="1"/>
</dbReference>
<keyword evidence="11" id="KW-1185">Reference proteome</keyword>
<dbReference type="Gene3D" id="1.10.10.10">
    <property type="entry name" value="Winged helix-like DNA-binding domain superfamily/Winged helix DNA-binding domain"/>
    <property type="match status" value="1"/>
</dbReference>
<evidence type="ECO:0000256" key="3">
    <source>
        <dbReference type="ARBA" id="ARBA00023015"/>
    </source>
</evidence>
<dbReference type="Gene3D" id="6.10.250.690">
    <property type="match status" value="1"/>
</dbReference>
<accession>A0ABW3HV19</accession>
<dbReference type="InterPro" id="IPR039420">
    <property type="entry name" value="WalR-like"/>
</dbReference>
<dbReference type="InterPro" id="IPR036388">
    <property type="entry name" value="WH-like_DNA-bd_sf"/>
</dbReference>
<dbReference type="EMBL" id="JBHTJZ010000033">
    <property type="protein sequence ID" value="MFD0961130.1"/>
    <property type="molecule type" value="Genomic_DNA"/>
</dbReference>
<dbReference type="SMART" id="SM00448">
    <property type="entry name" value="REC"/>
    <property type="match status" value="1"/>
</dbReference>
<reference evidence="11" key="1">
    <citation type="journal article" date="2019" name="Int. J. Syst. Evol. Microbiol.">
        <title>The Global Catalogue of Microorganisms (GCM) 10K type strain sequencing project: providing services to taxonomists for standard genome sequencing and annotation.</title>
        <authorList>
            <consortium name="The Broad Institute Genomics Platform"/>
            <consortium name="The Broad Institute Genome Sequencing Center for Infectious Disease"/>
            <person name="Wu L."/>
            <person name="Ma J."/>
        </authorList>
    </citation>
    <scope>NUCLEOTIDE SEQUENCE [LARGE SCALE GENOMIC DNA]</scope>
    <source>
        <strain evidence="11">CCUG 59129</strain>
    </source>
</reference>
<keyword evidence="2" id="KW-0902">Two-component regulatory system</keyword>
<dbReference type="SUPFAM" id="SSF52172">
    <property type="entry name" value="CheY-like"/>
    <property type="match status" value="1"/>
</dbReference>
<dbReference type="Pfam" id="PF00072">
    <property type="entry name" value="Response_reg"/>
    <property type="match status" value="1"/>
</dbReference>
<keyword evidence="1 6" id="KW-0597">Phosphoprotein</keyword>
<evidence type="ECO:0000256" key="2">
    <source>
        <dbReference type="ARBA" id="ARBA00023012"/>
    </source>
</evidence>
<dbReference type="PROSITE" id="PS50110">
    <property type="entry name" value="RESPONSE_REGULATORY"/>
    <property type="match status" value="1"/>
</dbReference>
<dbReference type="InterPro" id="IPR001789">
    <property type="entry name" value="Sig_transdc_resp-reg_receiver"/>
</dbReference>
<feature type="modified residue" description="4-aspartylphosphate" evidence="6">
    <location>
        <position position="74"/>
    </location>
</feature>
<evidence type="ECO:0000256" key="1">
    <source>
        <dbReference type="ARBA" id="ARBA00022553"/>
    </source>
</evidence>
<dbReference type="InterPro" id="IPR011006">
    <property type="entry name" value="CheY-like_superfamily"/>
</dbReference>
<comment type="caution">
    <text evidence="10">The sequence shown here is derived from an EMBL/GenBank/DDBJ whole genome shotgun (WGS) entry which is preliminary data.</text>
</comment>
<name>A0ABW3HV19_9BACL</name>
<keyword evidence="4 7" id="KW-0238">DNA-binding</keyword>
<evidence type="ECO:0000256" key="4">
    <source>
        <dbReference type="ARBA" id="ARBA00023125"/>
    </source>
</evidence>
<evidence type="ECO:0000256" key="6">
    <source>
        <dbReference type="PROSITE-ProRule" id="PRU00169"/>
    </source>
</evidence>
<keyword evidence="3" id="KW-0805">Transcription regulation</keyword>
<evidence type="ECO:0000259" key="9">
    <source>
        <dbReference type="PROSITE" id="PS51755"/>
    </source>
</evidence>
<feature type="DNA-binding region" description="OmpR/PhoB-type" evidence="7">
    <location>
        <begin position="150"/>
        <end position="249"/>
    </location>
</feature>
<evidence type="ECO:0000313" key="11">
    <source>
        <dbReference type="Proteomes" id="UP001596989"/>
    </source>
</evidence>
<dbReference type="PANTHER" id="PTHR48111:SF21">
    <property type="entry name" value="DNA-BINDING DUAL MASTER TRANSCRIPTIONAL REGULATOR RPAA"/>
    <property type="match status" value="1"/>
</dbReference>
<dbReference type="CDD" id="cd00383">
    <property type="entry name" value="trans_reg_C"/>
    <property type="match status" value="1"/>
</dbReference>
<gene>
    <name evidence="10" type="ORF">ACFQ2I_17415</name>
</gene>
<proteinExistence type="predicted"/>
<evidence type="ECO:0000313" key="10">
    <source>
        <dbReference type="EMBL" id="MFD0961130.1"/>
    </source>
</evidence>
<dbReference type="Gene3D" id="3.40.50.2300">
    <property type="match status" value="1"/>
</dbReference>
<feature type="domain" description="OmpR/PhoB-type" evidence="9">
    <location>
        <begin position="150"/>
        <end position="249"/>
    </location>
</feature>
<dbReference type="RefSeq" id="WP_377566403.1">
    <property type="nucleotide sequence ID" value="NZ_JBHTJZ010000033.1"/>
</dbReference>
<organism evidence="10 11">
    <name type="scientific">Paenibacillus chungangensis</name>
    <dbReference type="NCBI Taxonomy" id="696535"/>
    <lineage>
        <taxon>Bacteria</taxon>
        <taxon>Bacillati</taxon>
        <taxon>Bacillota</taxon>
        <taxon>Bacilli</taxon>
        <taxon>Bacillales</taxon>
        <taxon>Paenibacillaceae</taxon>
        <taxon>Paenibacillus</taxon>
    </lineage>
</organism>
<dbReference type="InterPro" id="IPR001867">
    <property type="entry name" value="OmpR/PhoB-type_DNA-bd"/>
</dbReference>
<evidence type="ECO:0000256" key="7">
    <source>
        <dbReference type="PROSITE-ProRule" id="PRU01091"/>
    </source>
</evidence>
<dbReference type="CDD" id="cd17574">
    <property type="entry name" value="REC_OmpR"/>
    <property type="match status" value="1"/>
</dbReference>
<protein>
    <submittedName>
        <fullName evidence="10">Response regulator transcription factor</fullName>
    </submittedName>
</protein>
<evidence type="ECO:0000259" key="8">
    <source>
        <dbReference type="PROSITE" id="PS50110"/>
    </source>
</evidence>
<dbReference type="Proteomes" id="UP001596989">
    <property type="component" value="Unassembled WGS sequence"/>
</dbReference>
<sequence length="249" mass="28813">MKFQLLKESFKTTERGGDTKLESATIMIVEDEAGIRELTSMYLNKKGYAVITVENGGQALEQLDEADPQLILLDIEMPEKNGFEVCQEIRKRRTVPIIFLSVRRSTCDKVKCFELGGDDYLTKPFDFAELEARIGANLRRYQTQQFEKELNRLQYGELEIDLNCYTCSLNGERKMLTAKEMELLIQLAKRPNQVWSHEQLYDRIWSLEATGNLDTVKVHIGSLRRKLERNPAKPERIKTARGFGYFFAN</sequence>